<keyword evidence="2" id="KW-0812">Transmembrane</keyword>
<gene>
    <name evidence="3" type="ORF">GA0070213_1137</name>
</gene>
<keyword evidence="2" id="KW-0472">Membrane</keyword>
<name>A0A1C5JQZ5_9ACTN</name>
<proteinExistence type="predicted"/>
<keyword evidence="4" id="KW-1185">Reference proteome</keyword>
<feature type="transmembrane region" description="Helical" evidence="2">
    <location>
        <begin position="33"/>
        <end position="58"/>
    </location>
</feature>
<dbReference type="Proteomes" id="UP000199360">
    <property type="component" value="Unassembled WGS sequence"/>
</dbReference>
<evidence type="ECO:0000256" key="2">
    <source>
        <dbReference type="SAM" id="Phobius"/>
    </source>
</evidence>
<dbReference type="AlphaFoldDB" id="A0A1C5JQZ5"/>
<evidence type="ECO:0000256" key="1">
    <source>
        <dbReference type="SAM" id="MobiDB-lite"/>
    </source>
</evidence>
<evidence type="ECO:0000313" key="3">
    <source>
        <dbReference type="EMBL" id="SCG73010.1"/>
    </source>
</evidence>
<feature type="transmembrane region" description="Helical" evidence="2">
    <location>
        <begin position="70"/>
        <end position="91"/>
    </location>
</feature>
<feature type="compositionally biased region" description="Low complexity" evidence="1">
    <location>
        <begin position="1"/>
        <end position="12"/>
    </location>
</feature>
<feature type="transmembrane region" description="Helical" evidence="2">
    <location>
        <begin position="135"/>
        <end position="157"/>
    </location>
</feature>
<dbReference type="EMBL" id="FMDM01000013">
    <property type="protein sequence ID" value="SCG73010.1"/>
    <property type="molecule type" value="Genomic_DNA"/>
</dbReference>
<feature type="region of interest" description="Disordered" evidence="1">
    <location>
        <begin position="1"/>
        <end position="22"/>
    </location>
</feature>
<protein>
    <submittedName>
        <fullName evidence="3">Uncharacterized protein</fullName>
    </submittedName>
</protein>
<keyword evidence="2" id="KW-1133">Transmembrane helix</keyword>
<dbReference type="OrthoDB" id="3404564at2"/>
<accession>A0A1C5JQZ5</accession>
<dbReference type="STRING" id="745366.GA0070213_1137"/>
<evidence type="ECO:0000313" key="4">
    <source>
        <dbReference type="Proteomes" id="UP000199360"/>
    </source>
</evidence>
<organism evidence="3 4">
    <name type="scientific">Micromonospora humi</name>
    <dbReference type="NCBI Taxonomy" id="745366"/>
    <lineage>
        <taxon>Bacteria</taxon>
        <taxon>Bacillati</taxon>
        <taxon>Actinomycetota</taxon>
        <taxon>Actinomycetes</taxon>
        <taxon>Micromonosporales</taxon>
        <taxon>Micromonosporaceae</taxon>
        <taxon>Micromonospora</taxon>
    </lineage>
</organism>
<feature type="transmembrane region" description="Helical" evidence="2">
    <location>
        <begin position="103"/>
        <end position="123"/>
    </location>
</feature>
<sequence>MTSPAAPVSVLPEPSPPAPPGRAERALDRALRVAGGVVAVWAGVLAALLDLIFATWAWETVQGRSGGAQALVGIGLAVAGIAAVAASTVLLGWFAHASTGSRWAVALVALPWFLVIVVGGFRTTEGDLALAGDNALGLALIVTGAVTFAVIGFRHIVTPPVPAQR</sequence>
<reference evidence="4" key="1">
    <citation type="submission" date="2016-06" db="EMBL/GenBank/DDBJ databases">
        <authorList>
            <person name="Varghese N."/>
            <person name="Submissions Spin"/>
        </authorList>
    </citation>
    <scope>NUCLEOTIDE SEQUENCE [LARGE SCALE GENOMIC DNA]</scope>
    <source>
        <strain evidence="4">DSM 45647</strain>
    </source>
</reference>